<organism evidence="1 2">
    <name type="scientific">Auriscalpium vulgare</name>
    <dbReference type="NCBI Taxonomy" id="40419"/>
    <lineage>
        <taxon>Eukaryota</taxon>
        <taxon>Fungi</taxon>
        <taxon>Dikarya</taxon>
        <taxon>Basidiomycota</taxon>
        <taxon>Agaricomycotina</taxon>
        <taxon>Agaricomycetes</taxon>
        <taxon>Russulales</taxon>
        <taxon>Auriscalpiaceae</taxon>
        <taxon>Auriscalpium</taxon>
    </lineage>
</organism>
<dbReference type="Proteomes" id="UP000814033">
    <property type="component" value="Unassembled WGS sequence"/>
</dbReference>
<accession>A0ACB8RCM1</accession>
<name>A0ACB8RCM1_9AGAM</name>
<comment type="caution">
    <text evidence="1">The sequence shown here is derived from an EMBL/GenBank/DDBJ whole genome shotgun (WGS) entry which is preliminary data.</text>
</comment>
<gene>
    <name evidence="1" type="ORF">FA95DRAFT_1565105</name>
</gene>
<proteinExistence type="predicted"/>
<protein>
    <submittedName>
        <fullName evidence="1">Uncharacterized protein</fullName>
    </submittedName>
</protein>
<keyword evidence="2" id="KW-1185">Reference proteome</keyword>
<dbReference type="EMBL" id="MU276106">
    <property type="protein sequence ID" value="KAI0041720.1"/>
    <property type="molecule type" value="Genomic_DNA"/>
</dbReference>
<reference evidence="1" key="2">
    <citation type="journal article" date="2022" name="New Phytol.">
        <title>Evolutionary transition to the ectomycorrhizal habit in the genomes of a hyperdiverse lineage of mushroom-forming fungi.</title>
        <authorList>
            <person name="Looney B."/>
            <person name="Miyauchi S."/>
            <person name="Morin E."/>
            <person name="Drula E."/>
            <person name="Courty P.E."/>
            <person name="Kohler A."/>
            <person name="Kuo A."/>
            <person name="LaButti K."/>
            <person name="Pangilinan J."/>
            <person name="Lipzen A."/>
            <person name="Riley R."/>
            <person name="Andreopoulos W."/>
            <person name="He G."/>
            <person name="Johnson J."/>
            <person name="Nolan M."/>
            <person name="Tritt A."/>
            <person name="Barry K.W."/>
            <person name="Grigoriev I.V."/>
            <person name="Nagy L.G."/>
            <person name="Hibbett D."/>
            <person name="Henrissat B."/>
            <person name="Matheny P.B."/>
            <person name="Labbe J."/>
            <person name="Martin F.M."/>
        </authorList>
    </citation>
    <scope>NUCLEOTIDE SEQUENCE</scope>
    <source>
        <strain evidence="1">FP105234-sp</strain>
    </source>
</reference>
<evidence type="ECO:0000313" key="1">
    <source>
        <dbReference type="EMBL" id="KAI0041720.1"/>
    </source>
</evidence>
<sequence>MSAPLAATNAIHTPVETHTQHSTFTTTQSAVLTSTSPAQLKLEPLARRISQEATCMLRDYFDNHNHYPTRREKEYLVQKVEAIDGPGTYDILKLQSWFTYRRTKIQRGDNKLEKKGRAELLYPSLTQANIKAINLCLEETRFPSDAHLDIWAKRLDVDRGELSMYVTRYGSSSPFRRRSAKPAAIAAAMDVDDSTRDSRDAGPTPLTQPLRGPLEIPYPTPTSATFPSPAPNDPIRARATSVAVPVLVPARFLSEPQPHELPQASPVPPTADLPPAPALLPPGPPIRTSALRPAHTPPKELLIHAVRAAREAASAMPPPPVPMTLQDFRRTLDLVEERGERFLAAVRSGGLASYGISPAMAHGRPNSSRMLGSSGSWTEEEKREGKPARPLWVPSDARGIHVE</sequence>
<evidence type="ECO:0000313" key="2">
    <source>
        <dbReference type="Proteomes" id="UP000814033"/>
    </source>
</evidence>
<reference evidence="1" key="1">
    <citation type="submission" date="2021-02" db="EMBL/GenBank/DDBJ databases">
        <authorList>
            <consortium name="DOE Joint Genome Institute"/>
            <person name="Ahrendt S."/>
            <person name="Looney B.P."/>
            <person name="Miyauchi S."/>
            <person name="Morin E."/>
            <person name="Drula E."/>
            <person name="Courty P.E."/>
            <person name="Chicoki N."/>
            <person name="Fauchery L."/>
            <person name="Kohler A."/>
            <person name="Kuo A."/>
            <person name="Labutti K."/>
            <person name="Pangilinan J."/>
            <person name="Lipzen A."/>
            <person name="Riley R."/>
            <person name="Andreopoulos W."/>
            <person name="He G."/>
            <person name="Johnson J."/>
            <person name="Barry K.W."/>
            <person name="Grigoriev I.V."/>
            <person name="Nagy L."/>
            <person name="Hibbett D."/>
            <person name="Henrissat B."/>
            <person name="Matheny P.B."/>
            <person name="Labbe J."/>
            <person name="Martin F."/>
        </authorList>
    </citation>
    <scope>NUCLEOTIDE SEQUENCE</scope>
    <source>
        <strain evidence="1">FP105234-sp</strain>
    </source>
</reference>